<dbReference type="PANTHER" id="PTHR30055:SF234">
    <property type="entry name" value="HTH-TYPE TRANSCRIPTIONAL REGULATOR BETI"/>
    <property type="match status" value="1"/>
</dbReference>
<sequence length="197" mass="20803">MVTRTEAAAATRSALVRAASELLDEGGPDAVTLRGVGARAGVSRGAPYGHFENKEHLLTRLAIDAWNSLADKVEQLRAAPDTTPGERLEHAVLELIGVGRRQPHLYALMFSAPVDDPEAAGAASRLENAFLAIVADVVGEADALRYGALLMSSAHGIAGLELSGHLAKEKWKTDGDQLVRMMIDSIRSGVGNTDARA</sequence>
<keyword evidence="3" id="KW-0804">Transcription</keyword>
<organism evidence="6 7">
    <name type="scientific">Nocardiopsis tropica</name>
    <dbReference type="NCBI Taxonomy" id="109330"/>
    <lineage>
        <taxon>Bacteria</taxon>
        <taxon>Bacillati</taxon>
        <taxon>Actinomycetota</taxon>
        <taxon>Actinomycetes</taxon>
        <taxon>Streptosporangiales</taxon>
        <taxon>Nocardiopsidaceae</taxon>
        <taxon>Nocardiopsis</taxon>
    </lineage>
</organism>
<dbReference type="SUPFAM" id="SSF48498">
    <property type="entry name" value="Tetracyclin repressor-like, C-terminal domain"/>
    <property type="match status" value="1"/>
</dbReference>
<dbReference type="RefSeq" id="WP_352985658.1">
    <property type="nucleotide sequence ID" value="NZ_JBEQNA010000013.1"/>
</dbReference>
<proteinExistence type="predicted"/>
<dbReference type="EMBL" id="JBEQNB010000014">
    <property type="protein sequence ID" value="MES0836795.1"/>
    <property type="molecule type" value="Genomic_DNA"/>
</dbReference>
<gene>
    <name evidence="6" type="ORF">ABUK86_23670</name>
</gene>
<evidence type="ECO:0000259" key="5">
    <source>
        <dbReference type="PROSITE" id="PS50977"/>
    </source>
</evidence>
<feature type="domain" description="HTH tetR-type" evidence="5">
    <location>
        <begin position="9"/>
        <end position="69"/>
    </location>
</feature>
<keyword evidence="2 4" id="KW-0238">DNA-binding</keyword>
<dbReference type="Pfam" id="PF00440">
    <property type="entry name" value="TetR_N"/>
    <property type="match status" value="1"/>
</dbReference>
<evidence type="ECO:0000256" key="4">
    <source>
        <dbReference type="PROSITE-ProRule" id="PRU00335"/>
    </source>
</evidence>
<comment type="caution">
    <text evidence="6">The sequence shown here is derived from an EMBL/GenBank/DDBJ whole genome shotgun (WGS) entry which is preliminary data.</text>
</comment>
<evidence type="ECO:0000256" key="1">
    <source>
        <dbReference type="ARBA" id="ARBA00023015"/>
    </source>
</evidence>
<dbReference type="SUPFAM" id="SSF46689">
    <property type="entry name" value="Homeodomain-like"/>
    <property type="match status" value="1"/>
</dbReference>
<accession>A0ABV2A0B3</accession>
<dbReference type="PRINTS" id="PR00455">
    <property type="entry name" value="HTHTETR"/>
</dbReference>
<dbReference type="InterPro" id="IPR009057">
    <property type="entry name" value="Homeodomain-like_sf"/>
</dbReference>
<dbReference type="PROSITE" id="PS50977">
    <property type="entry name" value="HTH_TETR_2"/>
    <property type="match status" value="1"/>
</dbReference>
<evidence type="ECO:0000313" key="6">
    <source>
        <dbReference type="EMBL" id="MES0836795.1"/>
    </source>
</evidence>
<dbReference type="Gene3D" id="1.10.357.10">
    <property type="entry name" value="Tetracycline Repressor, domain 2"/>
    <property type="match status" value="1"/>
</dbReference>
<keyword evidence="1" id="KW-0805">Transcription regulation</keyword>
<dbReference type="InterPro" id="IPR025996">
    <property type="entry name" value="MT1864/Rv1816-like_C"/>
</dbReference>
<evidence type="ECO:0000256" key="3">
    <source>
        <dbReference type="ARBA" id="ARBA00023163"/>
    </source>
</evidence>
<reference evidence="6 7" key="1">
    <citation type="submission" date="2024-06" db="EMBL/GenBank/DDBJ databases">
        <authorList>
            <person name="Bataeva Y.V."/>
            <person name="Grigorian L.N."/>
            <person name="Solomentsev V.I."/>
        </authorList>
    </citation>
    <scope>NUCLEOTIDE SEQUENCE [LARGE SCALE GENOMIC DNA]</scope>
    <source>
        <strain evidence="7">SCPM-O-B-12605 (RCAM04882)</strain>
    </source>
</reference>
<feature type="DNA-binding region" description="H-T-H motif" evidence="4">
    <location>
        <begin position="32"/>
        <end position="51"/>
    </location>
</feature>
<dbReference type="InterPro" id="IPR001647">
    <property type="entry name" value="HTH_TetR"/>
</dbReference>
<evidence type="ECO:0000313" key="7">
    <source>
        <dbReference type="Proteomes" id="UP001432401"/>
    </source>
</evidence>
<keyword evidence="7" id="KW-1185">Reference proteome</keyword>
<protein>
    <submittedName>
        <fullName evidence="6">TetR/AcrR family transcriptional regulator</fullName>
    </submittedName>
</protein>
<dbReference type="Pfam" id="PF13305">
    <property type="entry name" value="TetR_C_33"/>
    <property type="match status" value="1"/>
</dbReference>
<evidence type="ECO:0000256" key="2">
    <source>
        <dbReference type="ARBA" id="ARBA00023125"/>
    </source>
</evidence>
<dbReference type="Proteomes" id="UP001432401">
    <property type="component" value="Unassembled WGS sequence"/>
</dbReference>
<dbReference type="PANTHER" id="PTHR30055">
    <property type="entry name" value="HTH-TYPE TRANSCRIPTIONAL REGULATOR RUTR"/>
    <property type="match status" value="1"/>
</dbReference>
<dbReference type="InterPro" id="IPR036271">
    <property type="entry name" value="Tet_transcr_reg_TetR-rel_C_sf"/>
</dbReference>
<name>A0ABV2A0B3_9ACTN</name>
<dbReference type="InterPro" id="IPR050109">
    <property type="entry name" value="HTH-type_TetR-like_transc_reg"/>
</dbReference>